<dbReference type="Proteomes" id="UP000241540">
    <property type="component" value="Unassembled WGS sequence"/>
</dbReference>
<dbReference type="Pfam" id="PF00248">
    <property type="entry name" value="Aldo_ket_red"/>
    <property type="match status" value="1"/>
</dbReference>
<dbReference type="GO" id="GO:0016616">
    <property type="term" value="F:oxidoreductase activity, acting on the CH-OH group of donors, NAD or NADP as acceptor"/>
    <property type="evidence" value="ECO:0007669"/>
    <property type="project" value="UniProtKB-ARBA"/>
</dbReference>
<evidence type="ECO:0000256" key="6">
    <source>
        <dbReference type="PIRSR" id="PIRSR000097-3"/>
    </source>
</evidence>
<comment type="similarity">
    <text evidence="1">Belongs to the aldo/keto reductase family.</text>
</comment>
<dbReference type="PANTHER" id="PTHR43827">
    <property type="entry name" value="2,5-DIKETO-D-GLUCONIC ACID REDUCTASE"/>
    <property type="match status" value="1"/>
</dbReference>
<evidence type="ECO:0000313" key="9">
    <source>
        <dbReference type="EMBL" id="PTK30340.1"/>
    </source>
</evidence>
<evidence type="ECO:0000313" key="10">
    <source>
        <dbReference type="Proteomes" id="UP000241540"/>
    </source>
</evidence>
<name>A0A4Q9WU93_STAHO</name>
<evidence type="ECO:0000256" key="3">
    <source>
        <dbReference type="ARBA" id="ARBA00023002"/>
    </source>
</evidence>
<keyword evidence="11" id="KW-1185">Reference proteome</keyword>
<keyword evidence="2" id="KW-0521">NADP</keyword>
<accession>A0A4Q9WU93</accession>
<evidence type="ECO:0000256" key="4">
    <source>
        <dbReference type="PIRSR" id="PIRSR000097-1"/>
    </source>
</evidence>
<reference evidence="9 10" key="1">
    <citation type="journal article" date="2016" name="Front. Microbiol.">
        <title>Comprehensive Phylogenetic Analysis of Bovine Non-aureus Staphylococci Species Based on Whole-Genome Sequencing.</title>
        <authorList>
            <person name="Naushad S."/>
            <person name="Barkema H.W."/>
            <person name="Luby C."/>
            <person name="Condas L.A."/>
            <person name="Nobrega D.B."/>
            <person name="Carson D.A."/>
            <person name="De Buck J."/>
        </authorList>
    </citation>
    <scope>NUCLEOTIDE SEQUENCE [LARGE SCALE GENOMIC DNA]</scope>
    <source>
        <strain evidence="9 10">SNUC 5336</strain>
    </source>
</reference>
<dbReference type="InterPro" id="IPR018170">
    <property type="entry name" value="Aldo/ket_reductase_CS"/>
</dbReference>
<evidence type="ECO:0000313" key="8">
    <source>
        <dbReference type="EMBL" id="MCM5672057.1"/>
    </source>
</evidence>
<feature type="active site" description="Proton donor" evidence="4">
    <location>
        <position position="50"/>
    </location>
</feature>
<keyword evidence="3" id="KW-0560">Oxidoreductase</keyword>
<evidence type="ECO:0000256" key="1">
    <source>
        <dbReference type="ARBA" id="ARBA00007905"/>
    </source>
</evidence>
<dbReference type="EMBL" id="JAGHKT020000004">
    <property type="protein sequence ID" value="MCM5672057.1"/>
    <property type="molecule type" value="Genomic_DNA"/>
</dbReference>
<organism evidence="8 11">
    <name type="scientific">Staphylococcus hominis</name>
    <dbReference type="NCBI Taxonomy" id="1290"/>
    <lineage>
        <taxon>Bacteria</taxon>
        <taxon>Bacillati</taxon>
        <taxon>Bacillota</taxon>
        <taxon>Bacilli</taxon>
        <taxon>Bacillales</taxon>
        <taxon>Staphylococcaceae</taxon>
        <taxon>Staphylococcus</taxon>
    </lineage>
</organism>
<dbReference type="PRINTS" id="PR00069">
    <property type="entry name" value="ALDKETRDTASE"/>
</dbReference>
<comment type="caution">
    <text evidence="8">The sequence shown here is derived from an EMBL/GenBank/DDBJ whole genome shotgun (WGS) entry which is preliminary data.</text>
</comment>
<reference evidence="9" key="2">
    <citation type="submission" date="2018-03" db="EMBL/GenBank/DDBJ databases">
        <authorList>
            <person name="Naushad S."/>
        </authorList>
    </citation>
    <scope>NUCLEOTIDE SEQUENCE</scope>
    <source>
        <strain evidence="9">SNUC 5336</strain>
    </source>
</reference>
<dbReference type="InterPro" id="IPR036812">
    <property type="entry name" value="NAD(P)_OxRdtase_dom_sf"/>
</dbReference>
<evidence type="ECO:0000256" key="5">
    <source>
        <dbReference type="PIRSR" id="PIRSR000097-2"/>
    </source>
</evidence>
<proteinExistence type="inferred from homology"/>
<dbReference type="InterPro" id="IPR020471">
    <property type="entry name" value="AKR"/>
</dbReference>
<feature type="domain" description="NADP-dependent oxidoreductase" evidence="7">
    <location>
        <begin position="23"/>
        <end position="261"/>
    </location>
</feature>
<dbReference type="Proteomes" id="UP000665944">
    <property type="component" value="Unassembled WGS sequence"/>
</dbReference>
<evidence type="ECO:0000259" key="7">
    <source>
        <dbReference type="Pfam" id="PF00248"/>
    </source>
</evidence>
<dbReference type="SUPFAM" id="SSF51430">
    <property type="entry name" value="NAD(P)-linked oxidoreductase"/>
    <property type="match status" value="1"/>
</dbReference>
<dbReference type="PROSITE" id="PS00063">
    <property type="entry name" value="ALDOKETO_REDUCTASE_3"/>
    <property type="match status" value="1"/>
</dbReference>
<dbReference type="InterPro" id="IPR023210">
    <property type="entry name" value="NADP_OxRdtase_dom"/>
</dbReference>
<feature type="binding site" evidence="5">
    <location>
        <position position="108"/>
    </location>
    <ligand>
        <name>substrate</name>
    </ligand>
</feature>
<evidence type="ECO:0000313" key="11">
    <source>
        <dbReference type="Proteomes" id="UP000665944"/>
    </source>
</evidence>
<dbReference type="PROSITE" id="PS00062">
    <property type="entry name" value="ALDOKETO_REDUCTASE_2"/>
    <property type="match status" value="1"/>
</dbReference>
<dbReference type="AlphaFoldDB" id="A0A4Q9WU93"/>
<dbReference type="EMBL" id="PZHX01000014">
    <property type="protein sequence ID" value="PTK30340.1"/>
    <property type="molecule type" value="Genomic_DNA"/>
</dbReference>
<dbReference type="PROSITE" id="PS00798">
    <property type="entry name" value="ALDOKETO_REDUCTASE_1"/>
    <property type="match status" value="1"/>
</dbReference>
<protein>
    <submittedName>
        <fullName evidence="8">Aldo/keto reductase</fullName>
    </submittedName>
</protein>
<dbReference type="PIRSF" id="PIRSF000097">
    <property type="entry name" value="AKR"/>
    <property type="match status" value="1"/>
</dbReference>
<feature type="site" description="Lowers pKa of active site Tyr" evidence="6">
    <location>
        <position position="75"/>
    </location>
</feature>
<dbReference type="FunFam" id="3.20.20.100:FF:000002">
    <property type="entry name" value="2,5-diketo-D-gluconic acid reductase A"/>
    <property type="match status" value="1"/>
</dbReference>
<dbReference type="Gene3D" id="3.20.20.100">
    <property type="entry name" value="NADP-dependent oxidoreductase domain"/>
    <property type="match status" value="1"/>
</dbReference>
<reference evidence="8 11" key="3">
    <citation type="submission" date="2022-06" db="EMBL/GenBank/DDBJ databases">
        <title>Staphylococcus hominis ShoR14 genome sequence.</title>
        <authorList>
            <person name="Yeo C.C."/>
            <person name="Chew C.H."/>
            <person name="Che Hamzah A.M."/>
            <person name="Al-Trad E.I."/>
        </authorList>
    </citation>
    <scope>NUCLEOTIDE SEQUENCE [LARGE SCALE GENOMIC DNA]</scope>
    <source>
        <strain evidence="8 11">ShoR14</strain>
    </source>
</reference>
<evidence type="ECO:0000256" key="2">
    <source>
        <dbReference type="ARBA" id="ARBA00022857"/>
    </source>
</evidence>
<gene>
    <name evidence="9" type="ORF">BUZ51_07580</name>
    <name evidence="8" type="ORF">J7T32_004650</name>
</gene>
<sequence length="279" mass="32311">MINDTQVLNNGYPMPKVGLGVYKMEDDEMETAVQTALEAGYRAFDTAYFYGNEQALGKALNNSDIAREDVFITSKLWNDYQGYDNTLEYFNKSLENLGLDYLDLYLIHWPCEKDGLYIESYKALEKLYNEGKIKAIGVCNFKPHHLETLMKETTIVPQINQIEVHPYFNQQDVQDYCDKHDITVTAWMPLMRNRGLLDDPVITKLAEQYDKTPAQIVLRWHLAHDRIIIPKSKTPSRIRENYDIFDFNLELTEIAEIDSLNRNARQGKDPDDVAIGDLK</sequence>
<dbReference type="PANTHER" id="PTHR43827:SF3">
    <property type="entry name" value="NADP-DEPENDENT OXIDOREDUCTASE DOMAIN-CONTAINING PROTEIN"/>
    <property type="match status" value="1"/>
</dbReference>
<dbReference type="RefSeq" id="WP_017175966.1">
    <property type="nucleotide sequence ID" value="NZ_CAXOIK010000021.1"/>
</dbReference>